<feature type="chain" id="PRO_5002822651" description="Periplasmic heavy metal sensor" evidence="1">
    <location>
        <begin position="45"/>
        <end position="174"/>
    </location>
</feature>
<dbReference type="HOGENOM" id="CLU_1692353_0_0_10"/>
<name>B4S7Y8_PROA2</name>
<keyword evidence="3" id="KW-1185">Reference proteome</keyword>
<evidence type="ECO:0008006" key="4">
    <source>
        <dbReference type="Google" id="ProtNLM"/>
    </source>
</evidence>
<evidence type="ECO:0000313" key="3">
    <source>
        <dbReference type="Proteomes" id="UP000002725"/>
    </source>
</evidence>
<organism evidence="2 3">
    <name type="scientific">Prosthecochloris aestuarii (strain DSM 271 / SK 413)</name>
    <dbReference type="NCBI Taxonomy" id="290512"/>
    <lineage>
        <taxon>Bacteria</taxon>
        <taxon>Pseudomonadati</taxon>
        <taxon>Chlorobiota</taxon>
        <taxon>Chlorobiia</taxon>
        <taxon>Chlorobiales</taxon>
        <taxon>Chlorobiaceae</taxon>
        <taxon>Prosthecochloris</taxon>
    </lineage>
</organism>
<dbReference type="Pfam" id="PF07813">
    <property type="entry name" value="LTXXQ"/>
    <property type="match status" value="1"/>
</dbReference>
<evidence type="ECO:0000256" key="1">
    <source>
        <dbReference type="SAM" id="SignalP"/>
    </source>
</evidence>
<dbReference type="AlphaFoldDB" id="B4S7Y8"/>
<dbReference type="STRING" id="290512.Paes_1146"/>
<reference evidence="2" key="1">
    <citation type="submission" date="2008-06" db="EMBL/GenBank/DDBJ databases">
        <title>Complete sequence of chromosome of Prosthecochloris aestuarii DSM 271.</title>
        <authorList>
            <consortium name="US DOE Joint Genome Institute"/>
            <person name="Lucas S."/>
            <person name="Copeland A."/>
            <person name="Lapidus A."/>
            <person name="Glavina del Rio T."/>
            <person name="Dalin E."/>
            <person name="Tice H."/>
            <person name="Bruce D."/>
            <person name="Goodwin L."/>
            <person name="Pitluck S."/>
            <person name="Schmutz J."/>
            <person name="Larimer F."/>
            <person name="Land M."/>
            <person name="Hauser L."/>
            <person name="Kyrpides N."/>
            <person name="Anderson I."/>
            <person name="Liu Z."/>
            <person name="Li T."/>
            <person name="Zhao F."/>
            <person name="Overmann J."/>
            <person name="Bryant D.A."/>
            <person name="Richardson P."/>
        </authorList>
    </citation>
    <scope>NUCLEOTIDE SEQUENCE [LARGE SCALE GENOMIC DNA]</scope>
    <source>
        <strain evidence="2">DSM 271</strain>
    </source>
</reference>
<sequence>MNLCNDYTIEKRRMMMMNMKTRIAAASLVLLLPAMMLGPCQAMAFGPERNPRKADFRRDRLQNDGRTMFNDLDLSSKQLEKLKKHKLQQRKSMITLRSQLDLLRADMAEAAFRDNPDKASIKVIAGKIGDLHAQMTVKRIEALIYLRSILNDEQKKVMDSHHMFSQMMTGPDRN</sequence>
<dbReference type="KEGG" id="paa:Paes_1146"/>
<dbReference type="Gene3D" id="1.20.120.1490">
    <property type="match status" value="1"/>
</dbReference>
<dbReference type="RefSeq" id="WP_012505710.1">
    <property type="nucleotide sequence ID" value="NC_011059.1"/>
</dbReference>
<dbReference type="EMBL" id="CP001108">
    <property type="protein sequence ID" value="ACF46175.1"/>
    <property type="molecule type" value="Genomic_DNA"/>
</dbReference>
<gene>
    <name evidence="2" type="ordered locus">Paes_1146</name>
</gene>
<dbReference type="InterPro" id="IPR012899">
    <property type="entry name" value="LTXXQ"/>
</dbReference>
<dbReference type="eggNOG" id="COG3678">
    <property type="taxonomic scope" value="Bacteria"/>
</dbReference>
<keyword evidence="1" id="KW-0732">Signal</keyword>
<accession>B4S7Y8</accession>
<evidence type="ECO:0000313" key="2">
    <source>
        <dbReference type="EMBL" id="ACF46175.1"/>
    </source>
</evidence>
<proteinExistence type="predicted"/>
<feature type="signal peptide" evidence="1">
    <location>
        <begin position="1"/>
        <end position="44"/>
    </location>
</feature>
<dbReference type="Proteomes" id="UP000002725">
    <property type="component" value="Chromosome"/>
</dbReference>
<protein>
    <recommendedName>
        <fullName evidence="4">Periplasmic heavy metal sensor</fullName>
    </recommendedName>
</protein>